<dbReference type="SUPFAM" id="SSF52058">
    <property type="entry name" value="L domain-like"/>
    <property type="match status" value="1"/>
</dbReference>
<accession>A0AAQ3LCA4</accession>
<evidence type="ECO:0000313" key="2">
    <source>
        <dbReference type="EMBL" id="WOO43161.1"/>
    </source>
</evidence>
<feature type="compositionally biased region" description="Low complexity" evidence="1">
    <location>
        <begin position="220"/>
        <end position="232"/>
    </location>
</feature>
<proteinExistence type="predicted"/>
<gene>
    <name evidence="2" type="ORF">RZN69_08650</name>
</gene>
<dbReference type="InterPro" id="IPR032675">
    <property type="entry name" value="LRR_dom_sf"/>
</dbReference>
<dbReference type="Proteomes" id="UP001304300">
    <property type="component" value="Chromosome"/>
</dbReference>
<reference evidence="2 3" key="1">
    <citation type="submission" date="2023-10" db="EMBL/GenBank/DDBJ databases">
        <title>Rubellicoccus peritrichatus gen. nov., sp. nov., isolated from an algae of coral reef tank.</title>
        <authorList>
            <person name="Luo J."/>
        </authorList>
    </citation>
    <scope>NUCLEOTIDE SEQUENCE [LARGE SCALE GENOMIC DNA]</scope>
    <source>
        <strain evidence="2 3">CR14</strain>
    </source>
</reference>
<dbReference type="KEGG" id="puo:RZN69_08650"/>
<organism evidence="2 3">
    <name type="scientific">Rubellicoccus peritrichatus</name>
    <dbReference type="NCBI Taxonomy" id="3080537"/>
    <lineage>
        <taxon>Bacteria</taxon>
        <taxon>Pseudomonadati</taxon>
        <taxon>Verrucomicrobiota</taxon>
        <taxon>Opitutia</taxon>
        <taxon>Puniceicoccales</taxon>
        <taxon>Cerasicoccaceae</taxon>
        <taxon>Rubellicoccus</taxon>
    </lineage>
</organism>
<evidence type="ECO:0000256" key="1">
    <source>
        <dbReference type="SAM" id="MobiDB-lite"/>
    </source>
</evidence>
<feature type="region of interest" description="Disordered" evidence="1">
    <location>
        <begin position="212"/>
        <end position="281"/>
    </location>
</feature>
<dbReference type="RefSeq" id="WP_317835701.1">
    <property type="nucleotide sequence ID" value="NZ_CP136920.1"/>
</dbReference>
<keyword evidence="3" id="KW-1185">Reference proteome</keyword>
<name>A0AAQ3LCA4_9BACT</name>
<dbReference type="AlphaFoldDB" id="A0AAQ3LCA4"/>
<protein>
    <submittedName>
        <fullName evidence="2">Uncharacterized protein</fullName>
    </submittedName>
</protein>
<dbReference type="EMBL" id="CP136920">
    <property type="protein sequence ID" value="WOO43161.1"/>
    <property type="molecule type" value="Genomic_DNA"/>
</dbReference>
<dbReference type="Gene3D" id="3.80.10.10">
    <property type="entry name" value="Ribonuclease Inhibitor"/>
    <property type="match status" value="1"/>
</dbReference>
<sequence>MLQIDTDTKITIFFDSSGSMDTTLAPLQTMRDTLLQDLLIGYYGGNTTIYDAQVTIIEDTSERTFDWLNNQGSALGTKHIILVFQDEASSIYTGGSQPTSQFQTDMVALRTVLAGRTEEDYQAIVFQVQGDANTPAFTTLLENVVAGTSPYDAAADNLSDHPDLFGVTYDVLEADTAAYYAQTIQTALFAADVSVPPPGSINLSPAANPALPTGISLTGPSAPAVPTSVAPTPSTPSTPPEPEELAPQPTPTPPTPIGISPEATPTPDTPASVAPGNPGSPFPVAITEDGATALVNSILADYSPAIELGTNAPNGTVTAKQKSFGQDLDGNIWFKRTGDDNKGWEQFLISEDGKFLVAFELADSGDIVVEDNVLSQLNRRPQLGDEPLAYAYQPRWATRRNPPGVAKFVVGKPSGANITGNIRTSTGYVCVTWWDEPPLVYGSGVPDSSTVISHPVPGFPSAYCDYADKPVTMWSCTGSSDATLSGDITNISFGGQQVYEAYIAGLPALTNLSLLGSNLHHINLDDLPALETLSLQSCDLLREVVLRDLPALQTLSVYRSDNLERVELKNLPALQHFSGYGLPKLKYLDLREAPILENALCQDNPLLEEVILDGLSQLREPRFNLCTNLARVSAVGAQIGNGIGTYYSYALHSTGPYTNVNQTGAFGSTSMTTDALYEMIDGALFDPTNGWITIYNTPASVGGVLQDGVNHTAAEVSALAASKNLTIVIPAAP</sequence>
<evidence type="ECO:0000313" key="3">
    <source>
        <dbReference type="Proteomes" id="UP001304300"/>
    </source>
</evidence>